<reference evidence="11" key="2">
    <citation type="submission" date="2025-08" db="UniProtKB">
        <authorList>
            <consortium name="RefSeq"/>
        </authorList>
    </citation>
    <scope>IDENTIFICATION</scope>
</reference>
<organism evidence="10 11">
    <name type="scientific">Chanos chanos</name>
    <name type="common">Milkfish</name>
    <name type="synonym">Mugil chanos</name>
    <dbReference type="NCBI Taxonomy" id="29144"/>
    <lineage>
        <taxon>Eukaryota</taxon>
        <taxon>Metazoa</taxon>
        <taxon>Chordata</taxon>
        <taxon>Craniata</taxon>
        <taxon>Vertebrata</taxon>
        <taxon>Euteleostomi</taxon>
        <taxon>Actinopterygii</taxon>
        <taxon>Neopterygii</taxon>
        <taxon>Teleostei</taxon>
        <taxon>Ostariophysi</taxon>
        <taxon>Gonorynchiformes</taxon>
        <taxon>Chanidae</taxon>
        <taxon>Chanos</taxon>
    </lineage>
</organism>
<dbReference type="RefSeq" id="XP_030643602.1">
    <property type="nucleotide sequence ID" value="XM_030787742.1"/>
</dbReference>
<feature type="domain" description="VWA7 Ig-like" evidence="7">
    <location>
        <begin position="729"/>
        <end position="828"/>
    </location>
</feature>
<dbReference type="GO" id="GO:0005576">
    <property type="term" value="C:extracellular region"/>
    <property type="evidence" value="ECO:0007669"/>
    <property type="project" value="UniProtKB-SubCell"/>
</dbReference>
<dbReference type="InterPro" id="IPR056861">
    <property type="entry name" value="HMCN1-like_VWA"/>
</dbReference>
<dbReference type="PRINTS" id="PR01217">
    <property type="entry name" value="PRICHEXTENSN"/>
</dbReference>
<dbReference type="InterPro" id="IPR056475">
    <property type="entry name" value="GBD_Hemicentin/VWA7"/>
</dbReference>
<sequence>MSIQGYLLKQLLGKGLFCCLLLLQDIFFSSLSSSVALEEVLCKMAYRLALLCVLFGRGMAFLPTSSPIFTTETHTFITENAILREAAEACEAVAQAQGQDFSPPGVLASCLGVQDGEEGVSASQFRTLLDEIIGMNVLVDRDQQSSPASHFHDEEIVTGRDLITEGRVVIRESLRQNNLQAARRRLGTISHILQDFYSHSNWIDLGNTNTYANLLRPDLPLENLTGVCLPACVYAETQTCSLPNIILPDILSTQRLTSGYLASLGVPPGKCGHRSDSSPGIDKDFPESDLPPGATDLHLAAAIAAERATGELLRSIRNSAGDDSFLRMLGLTRSSVVCFVIDTTGSMRDDVAEVRRVTNEIVDRTRGTQNEPAQYILVEFNDPGLGPVHRTTDGEAFKEILAGLRVSGGGDIPELSLGGLQLALTTAPPSSDIFVFTDAPAKDTDLEGAVRSLIDSTNSRVTFFLTNLLPRRTRRSVVTNPVNSLYQELAQTSGGLAIEVTKDTLPQATGVILDSITSSLVNLLQISRDPGSPENFSFLVDPSVQNVTIYITGLSVSFTLISPSGASQESAMPSGPLAVVSEVGNLRTVHLTAYNQTGLWRIGISSTRPYEIRVTGRSRLDFSFQFVELFQGPHPGFVEIEGRPPAGENATIVVRVTGAGSLSGLELLLVDVGGAVVRNTTVESLGRGAFLVSAPRIPDSPFRLQLRGENDGQPFQRQAPNQLQASRISVQIQRTATLEPGVPFSIPFTVTTSGSVSNITVRVQADRDFLKAFTPSEVTVDGAGSVNGSLDFLAPRTTPSGSASTVTIEAKSASTGQSNYALLLLSVIRRVTDFTPPVCRVLNVSGECPIPCTNATWEISLVLSDGNGTGIERVFTRGAPGNLTLRDDKDESGANITVASFITSCCEESVDFVAVDMAGNAGVCSFRIRTPTPTTTPTSPTTTTTPTPPPTTTPPTPTTTPTTTTTTPTTPTTTTTSTSASTPTTTHTPTTTTTPAPTTATTTPTTTPTTPPTPPPTTTTTSASTPTTTPTPTPPTTTTTTPTPTPTTPTTTPTTP</sequence>
<keyword evidence="2" id="KW-0964">Secreted</keyword>
<evidence type="ECO:0000259" key="8">
    <source>
        <dbReference type="Pfam" id="PF25106"/>
    </source>
</evidence>
<feature type="compositionally biased region" description="Low complexity" evidence="5">
    <location>
        <begin position="959"/>
        <end position="1008"/>
    </location>
</feature>
<dbReference type="Proteomes" id="UP000504632">
    <property type="component" value="Chromosome 11"/>
</dbReference>
<reference evidence="10" key="1">
    <citation type="submission" date="2024-06" db="UniProtKB">
        <authorList>
            <consortium name="RefSeq"/>
        </authorList>
    </citation>
    <scope>NUCLEOTIDE SEQUENCE [LARGE SCALE GENOMIC DNA]</scope>
</reference>
<dbReference type="PANTHER" id="PTHR14905:SF18">
    <property type="entry name" value="VON WILLEBRAND FACTOR A DOMAIN-CONTAINING 10, TANDEM DUPLICATE 1-RELATED"/>
    <property type="match status" value="1"/>
</dbReference>
<evidence type="ECO:0000256" key="4">
    <source>
        <dbReference type="ARBA" id="ARBA00023180"/>
    </source>
</evidence>
<gene>
    <name evidence="11" type="primary">LOC115823714</name>
</gene>
<dbReference type="Pfam" id="PF23560">
    <property type="entry name" value="GBD_Hemicentin"/>
    <property type="match status" value="1"/>
</dbReference>
<evidence type="ECO:0000259" key="6">
    <source>
        <dbReference type="Pfam" id="PF23560"/>
    </source>
</evidence>
<dbReference type="Pfam" id="PF23619">
    <property type="entry name" value="Ig_VWA7"/>
    <property type="match status" value="1"/>
</dbReference>
<feature type="region of interest" description="Disordered" evidence="5">
    <location>
        <begin position="926"/>
        <end position="1056"/>
    </location>
</feature>
<dbReference type="PANTHER" id="PTHR14905">
    <property type="entry name" value="NG37"/>
    <property type="match status" value="1"/>
</dbReference>
<evidence type="ECO:0000256" key="5">
    <source>
        <dbReference type="SAM" id="MobiDB-lite"/>
    </source>
</evidence>
<keyword evidence="3" id="KW-0732">Signal</keyword>
<dbReference type="Pfam" id="PF25106">
    <property type="entry name" value="VWA_4"/>
    <property type="match status" value="1"/>
</dbReference>
<evidence type="ECO:0000313" key="11">
    <source>
        <dbReference type="RefSeq" id="XP_030643602.1"/>
    </source>
</evidence>
<accession>A0A6J2WIU2</accession>
<keyword evidence="4" id="KW-0325">Glycoprotein</keyword>
<name>A0A6J2WIU2_CHACN</name>
<protein>
    <submittedName>
        <fullName evidence="11">von Willebrand factor A domain-containing protein 7-like</fullName>
    </submittedName>
</protein>
<evidence type="ECO:0000313" key="10">
    <source>
        <dbReference type="Proteomes" id="UP000504632"/>
    </source>
</evidence>
<feature type="compositionally biased region" description="Low complexity" evidence="5">
    <location>
        <begin position="930"/>
        <end position="945"/>
    </location>
</feature>
<feature type="domain" description="Hemicentin-1-like von Willebrand factor A" evidence="8">
    <location>
        <begin position="337"/>
        <end position="502"/>
    </location>
</feature>
<dbReference type="Gene3D" id="3.40.50.410">
    <property type="entry name" value="von Willebrand factor, type A domain"/>
    <property type="match status" value="1"/>
</dbReference>
<dbReference type="SUPFAM" id="SSF53300">
    <property type="entry name" value="vWA-like"/>
    <property type="match status" value="1"/>
</dbReference>
<feature type="domain" description="Hemicentin/VWA7 galactose-binding" evidence="6">
    <location>
        <begin position="521"/>
        <end position="618"/>
    </location>
</feature>
<evidence type="ECO:0000259" key="7">
    <source>
        <dbReference type="Pfam" id="PF23619"/>
    </source>
</evidence>
<feature type="non-terminal residue" evidence="11">
    <location>
        <position position="1056"/>
    </location>
</feature>
<feature type="compositionally biased region" description="Low complexity" evidence="5">
    <location>
        <begin position="1018"/>
        <end position="1028"/>
    </location>
</feature>
<evidence type="ECO:0000256" key="3">
    <source>
        <dbReference type="ARBA" id="ARBA00022729"/>
    </source>
</evidence>
<dbReference type="GeneID" id="115823714"/>
<feature type="compositionally biased region" description="Low complexity" evidence="5">
    <location>
        <begin position="1036"/>
        <end position="1056"/>
    </location>
</feature>
<dbReference type="Pfam" id="PF25107">
    <property type="entry name" value="VWA7_N"/>
    <property type="match status" value="1"/>
</dbReference>
<proteinExistence type="predicted"/>
<dbReference type="InterPro" id="IPR057615">
    <property type="entry name" value="Ig_VWA7"/>
</dbReference>
<evidence type="ECO:0000256" key="1">
    <source>
        <dbReference type="ARBA" id="ARBA00004613"/>
    </source>
</evidence>
<dbReference type="InterPro" id="IPR052577">
    <property type="entry name" value="VWA7"/>
</dbReference>
<feature type="compositionally biased region" description="Pro residues" evidence="5">
    <location>
        <begin position="946"/>
        <end position="958"/>
    </location>
</feature>
<dbReference type="OrthoDB" id="5985519at2759"/>
<dbReference type="InterPro" id="IPR036465">
    <property type="entry name" value="vWFA_dom_sf"/>
</dbReference>
<evidence type="ECO:0000259" key="9">
    <source>
        <dbReference type="Pfam" id="PF25107"/>
    </source>
</evidence>
<evidence type="ECO:0000256" key="2">
    <source>
        <dbReference type="ARBA" id="ARBA00022525"/>
    </source>
</evidence>
<dbReference type="InParanoid" id="A0A6J2WIU2"/>
<dbReference type="AlphaFoldDB" id="A0A6J2WIU2"/>
<dbReference type="InterPro" id="IPR056862">
    <property type="entry name" value="VWA7_N"/>
</dbReference>
<keyword evidence="10" id="KW-1185">Reference proteome</keyword>
<feature type="domain" description="VWA7 N-terminal" evidence="9">
    <location>
        <begin position="113"/>
        <end position="326"/>
    </location>
</feature>
<comment type="subcellular location">
    <subcellularLocation>
        <location evidence="1">Secreted</location>
    </subcellularLocation>
</comment>